<evidence type="ECO:0000256" key="5">
    <source>
        <dbReference type="ARBA" id="ARBA00022679"/>
    </source>
</evidence>
<evidence type="ECO:0000256" key="1">
    <source>
        <dbReference type="ARBA" id="ARBA00004496"/>
    </source>
</evidence>
<feature type="binding site" evidence="12">
    <location>
        <position position="305"/>
    </location>
    <ligand>
        <name>UDP-N-acetyl-alpha-D-glucosamine</name>
        <dbReference type="ChEBI" id="CHEBI:57705"/>
    </ligand>
</feature>
<evidence type="ECO:0000256" key="2">
    <source>
        <dbReference type="ARBA" id="ARBA00004752"/>
    </source>
</evidence>
<keyword evidence="7 12" id="KW-0573">Peptidoglycan synthesis</keyword>
<comment type="catalytic activity">
    <reaction evidence="11 12">
        <text>phosphoenolpyruvate + UDP-N-acetyl-alpha-D-glucosamine = UDP-N-acetyl-3-O-(1-carboxyvinyl)-alpha-D-glucosamine + phosphate</text>
        <dbReference type="Rhea" id="RHEA:18681"/>
        <dbReference type="ChEBI" id="CHEBI:43474"/>
        <dbReference type="ChEBI" id="CHEBI:57705"/>
        <dbReference type="ChEBI" id="CHEBI:58702"/>
        <dbReference type="ChEBI" id="CHEBI:68483"/>
        <dbReference type="EC" id="2.5.1.7"/>
    </reaction>
</comment>
<feature type="binding site" evidence="12">
    <location>
        <position position="327"/>
    </location>
    <ligand>
        <name>UDP-N-acetyl-alpha-D-glucosamine</name>
        <dbReference type="ChEBI" id="CHEBI:57705"/>
    </ligand>
</feature>
<dbReference type="NCBIfam" id="NF006873">
    <property type="entry name" value="PRK09369.1"/>
    <property type="match status" value="1"/>
</dbReference>
<dbReference type="PANTHER" id="PTHR43783:SF1">
    <property type="entry name" value="UDP-N-ACETYLGLUCOSAMINE 1-CARBOXYVINYLTRANSFERASE"/>
    <property type="match status" value="1"/>
</dbReference>
<evidence type="ECO:0000256" key="3">
    <source>
        <dbReference type="ARBA" id="ARBA00022490"/>
    </source>
</evidence>
<keyword evidence="3 12" id="KW-0963">Cytoplasm</keyword>
<keyword evidence="9 12" id="KW-0961">Cell wall biogenesis/degradation</keyword>
<comment type="similarity">
    <text evidence="10 12">Belongs to the EPSP synthase family. MurA subfamily.</text>
</comment>
<reference evidence="14 15" key="1">
    <citation type="submission" date="2018-05" db="EMBL/GenBank/DDBJ databases">
        <title>A metagenomic window into the 2 km-deep terrestrial subsurface aquifer revealed taxonomically and functionally diverse microbial community comprising novel uncultured bacterial lineages.</title>
        <authorList>
            <person name="Kadnikov V.V."/>
            <person name="Mardanov A.V."/>
            <person name="Beletsky A.V."/>
            <person name="Banks D."/>
            <person name="Pimenov N.V."/>
            <person name="Frank Y.A."/>
            <person name="Karnachuk O.V."/>
            <person name="Ravin N.V."/>
        </authorList>
    </citation>
    <scope>NUCLEOTIDE SEQUENCE [LARGE SCALE GENOMIC DNA]</scope>
    <source>
        <strain evidence="14">BY5</strain>
    </source>
</reference>
<comment type="caution">
    <text evidence="14">The sequence shown here is derived from an EMBL/GenBank/DDBJ whole genome shotgun (WGS) entry which is preliminary data.</text>
</comment>
<dbReference type="GO" id="GO:0005737">
    <property type="term" value="C:cytoplasm"/>
    <property type="evidence" value="ECO:0007669"/>
    <property type="project" value="UniProtKB-SubCell"/>
</dbReference>
<dbReference type="GO" id="GO:0008760">
    <property type="term" value="F:UDP-N-acetylglucosamine 1-carboxyvinyltransferase activity"/>
    <property type="evidence" value="ECO:0007669"/>
    <property type="project" value="UniProtKB-UniRule"/>
</dbReference>
<comment type="caution">
    <text evidence="12">Lacks conserved residue(s) required for the propagation of feature annotation.</text>
</comment>
<comment type="subcellular location">
    <subcellularLocation>
        <location evidence="1 12">Cytoplasm</location>
    </subcellularLocation>
</comment>
<comment type="pathway">
    <text evidence="2 12">Cell wall biogenesis; peptidoglycan biosynthesis.</text>
</comment>
<keyword evidence="12" id="KW-0670">Pyruvate</keyword>
<dbReference type="InterPro" id="IPR001986">
    <property type="entry name" value="Enolpyruvate_Tfrase_dom"/>
</dbReference>
<dbReference type="InterPro" id="IPR013792">
    <property type="entry name" value="RNA3'P_cycl/enolpyr_Trfase_a/b"/>
</dbReference>
<dbReference type="GO" id="GO:0008360">
    <property type="term" value="P:regulation of cell shape"/>
    <property type="evidence" value="ECO:0007669"/>
    <property type="project" value="UniProtKB-KW"/>
</dbReference>
<keyword evidence="6 12" id="KW-0133">Cell shape</keyword>
<dbReference type="InterPro" id="IPR036968">
    <property type="entry name" value="Enolpyruvate_Tfrase_sf"/>
</dbReference>
<organism evidence="14 15">
    <name type="scientific">Candidatus Ozemobacter sibiricus</name>
    <dbReference type="NCBI Taxonomy" id="2268124"/>
    <lineage>
        <taxon>Bacteria</taxon>
        <taxon>Candidatus Ozemobacteria</taxon>
        <taxon>Candidatus Ozemobacterales</taxon>
        <taxon>Candidatus Ozemobacteraceae</taxon>
        <taxon>Candidatus Ozemobacter</taxon>
    </lineage>
</organism>
<dbReference type="GO" id="GO:0009252">
    <property type="term" value="P:peptidoglycan biosynthetic process"/>
    <property type="evidence" value="ECO:0007669"/>
    <property type="project" value="UniProtKB-UniRule"/>
</dbReference>
<dbReference type="HAMAP" id="MF_00111">
    <property type="entry name" value="MurA"/>
    <property type="match status" value="1"/>
</dbReference>
<dbReference type="InterPro" id="IPR050068">
    <property type="entry name" value="MurA_subfamily"/>
</dbReference>
<dbReference type="GO" id="GO:0051301">
    <property type="term" value="P:cell division"/>
    <property type="evidence" value="ECO:0007669"/>
    <property type="project" value="UniProtKB-KW"/>
</dbReference>
<dbReference type="GO" id="GO:0071555">
    <property type="term" value="P:cell wall organization"/>
    <property type="evidence" value="ECO:0007669"/>
    <property type="project" value="UniProtKB-KW"/>
</dbReference>
<evidence type="ECO:0000256" key="11">
    <source>
        <dbReference type="ARBA" id="ARBA00047527"/>
    </source>
</evidence>
<dbReference type="Pfam" id="PF00275">
    <property type="entry name" value="EPSP_synthase"/>
    <property type="match status" value="1"/>
</dbReference>
<feature type="binding site" evidence="12">
    <location>
        <position position="93"/>
    </location>
    <ligand>
        <name>UDP-N-acetyl-alpha-D-glucosamine</name>
        <dbReference type="ChEBI" id="CHEBI:57705"/>
    </ligand>
</feature>
<feature type="active site" description="Proton donor" evidence="12">
    <location>
        <position position="117"/>
    </location>
</feature>
<dbReference type="Gene3D" id="3.65.10.10">
    <property type="entry name" value="Enolpyruvate transferase domain"/>
    <property type="match status" value="2"/>
</dbReference>
<feature type="binding site" evidence="12">
    <location>
        <begin position="22"/>
        <end position="23"/>
    </location>
    <ligand>
        <name>phosphoenolpyruvate</name>
        <dbReference type="ChEBI" id="CHEBI:58702"/>
    </ligand>
</feature>
<evidence type="ECO:0000256" key="12">
    <source>
        <dbReference type="HAMAP-Rule" id="MF_00111"/>
    </source>
</evidence>
<sequence length="428" mass="45523">MARILIEGGIPLSGEIAVGGAKNAALPIMAATLLCGDPIRLSNVPRLNDVETMQKVLRALGGTVAWEGPHEMAITCDGGIKEEAPYELVKAMRASFFVMGPLLARLRRARVPLPGGCAIGVRPVNIHLKGFEALGAKVSIDGGFAVATADRLQGARIHLDFPSVGATENLMMAATLAEGTTVIENAAQEPEIVDLADFLNAMGAKVQGAGGPTIQIEGVRQLRGVSYRVIPDRIDAGTFLVLGAMTRGPLVIKDAQPAHQMAVIAKLQEMGATIDVQGDRMTVEARGRLRGVDVKTLPYPGFPTDMQAQITVAMCLAQGTSLVTETVFENRFMHIAELVRMGANLNIRDRTVVINGVDRLIGCPVSASDLRAGAALVMAGLVAEGRTEVGNVFHIDRGYENLVERLARLGARISRLEEPATPPDHSRR</sequence>
<dbReference type="Proteomes" id="UP000252355">
    <property type="component" value="Unassembled WGS sequence"/>
</dbReference>
<dbReference type="CDD" id="cd01555">
    <property type="entry name" value="UdpNAET"/>
    <property type="match status" value="1"/>
</dbReference>
<comment type="function">
    <text evidence="12">Cell wall formation. Adds enolpyruvyl to UDP-N-acetylglucosamine.</text>
</comment>
<evidence type="ECO:0000313" key="14">
    <source>
        <dbReference type="EMBL" id="RCK78700.1"/>
    </source>
</evidence>
<evidence type="ECO:0000256" key="8">
    <source>
        <dbReference type="ARBA" id="ARBA00023306"/>
    </source>
</evidence>
<dbReference type="GO" id="GO:0019277">
    <property type="term" value="P:UDP-N-acetylgalactosamine biosynthetic process"/>
    <property type="evidence" value="ECO:0007669"/>
    <property type="project" value="InterPro"/>
</dbReference>
<keyword evidence="5 12" id="KW-0808">Transferase</keyword>
<dbReference type="AlphaFoldDB" id="A0A367ZKX7"/>
<dbReference type="SUPFAM" id="SSF55205">
    <property type="entry name" value="EPT/RTPC-like"/>
    <property type="match status" value="1"/>
</dbReference>
<evidence type="ECO:0000256" key="10">
    <source>
        <dbReference type="ARBA" id="ARBA00038367"/>
    </source>
</evidence>
<gene>
    <name evidence="12" type="primary">murA</name>
    <name evidence="14" type="ORF">OZSIB_1227</name>
</gene>
<evidence type="ECO:0000256" key="7">
    <source>
        <dbReference type="ARBA" id="ARBA00022984"/>
    </source>
</evidence>
<evidence type="ECO:0000256" key="4">
    <source>
        <dbReference type="ARBA" id="ARBA00022618"/>
    </source>
</evidence>
<dbReference type="EC" id="2.5.1.7" evidence="12"/>
<evidence type="ECO:0000313" key="15">
    <source>
        <dbReference type="Proteomes" id="UP000252355"/>
    </source>
</evidence>
<feature type="domain" description="Enolpyruvate transferase" evidence="13">
    <location>
        <begin position="7"/>
        <end position="406"/>
    </location>
</feature>
<accession>A0A367ZKX7</accession>
<evidence type="ECO:0000256" key="6">
    <source>
        <dbReference type="ARBA" id="ARBA00022960"/>
    </source>
</evidence>
<dbReference type="PANTHER" id="PTHR43783">
    <property type="entry name" value="UDP-N-ACETYLGLUCOSAMINE 1-CARBOXYVINYLTRANSFERASE"/>
    <property type="match status" value="1"/>
</dbReference>
<dbReference type="EMBL" id="QOQW01000020">
    <property type="protein sequence ID" value="RCK78700.1"/>
    <property type="molecule type" value="Genomic_DNA"/>
</dbReference>
<feature type="modified residue" description="2-(S-cysteinyl)pyruvic acid O-phosphothioketal" evidence="12">
    <location>
        <position position="117"/>
    </location>
</feature>
<name>A0A367ZKX7_9BACT</name>
<dbReference type="NCBIfam" id="TIGR01072">
    <property type="entry name" value="murA"/>
    <property type="match status" value="1"/>
</dbReference>
<dbReference type="FunFam" id="3.65.10.10:FF:000001">
    <property type="entry name" value="UDP-N-acetylglucosamine 1-carboxyvinyltransferase"/>
    <property type="match status" value="1"/>
</dbReference>
<dbReference type="InterPro" id="IPR005750">
    <property type="entry name" value="UDP_GlcNAc_COvinyl_MurA"/>
</dbReference>
<evidence type="ECO:0000256" key="9">
    <source>
        <dbReference type="ARBA" id="ARBA00023316"/>
    </source>
</evidence>
<keyword evidence="8 12" id="KW-0131">Cell cycle</keyword>
<keyword evidence="4 12" id="KW-0132">Cell division</keyword>
<evidence type="ECO:0000259" key="13">
    <source>
        <dbReference type="Pfam" id="PF00275"/>
    </source>
</evidence>
<protein>
    <recommendedName>
        <fullName evidence="12">UDP-N-acetylglucosamine 1-carboxyvinyltransferase</fullName>
        <ecNumber evidence="12">2.5.1.7</ecNumber>
    </recommendedName>
    <alternativeName>
        <fullName evidence="12">Enoylpyruvate transferase</fullName>
    </alternativeName>
    <alternativeName>
        <fullName evidence="12">UDP-N-acetylglucosamine enolpyruvyl transferase</fullName>
        <shortName evidence="12">EPT</shortName>
    </alternativeName>
</protein>
<proteinExistence type="inferred from homology"/>
<dbReference type="UniPathway" id="UPA00219"/>